<dbReference type="Gramene" id="KVI01494">
    <property type="protein sequence ID" value="KVI01494"/>
    <property type="gene ID" value="Ccrd_020234"/>
</dbReference>
<feature type="domain" description="DWNN" evidence="9">
    <location>
        <begin position="3"/>
        <end position="80"/>
    </location>
</feature>
<keyword evidence="5" id="KW-0539">Nucleus</keyword>
<proteinExistence type="predicted"/>
<dbReference type="PROSITE" id="PS50158">
    <property type="entry name" value="ZF_CCHC"/>
    <property type="match status" value="1"/>
</dbReference>
<dbReference type="GO" id="GO:0008270">
    <property type="term" value="F:zinc ion binding"/>
    <property type="evidence" value="ECO:0007669"/>
    <property type="project" value="UniProtKB-KW"/>
</dbReference>
<feature type="region of interest" description="Disordered" evidence="7">
    <location>
        <begin position="614"/>
        <end position="750"/>
    </location>
</feature>
<feature type="compositionally biased region" description="Basic and acidic residues" evidence="7">
    <location>
        <begin position="590"/>
        <end position="601"/>
    </location>
</feature>
<dbReference type="OMA" id="NDRRDHC"/>
<evidence type="ECO:0000256" key="5">
    <source>
        <dbReference type="ARBA" id="ARBA00023242"/>
    </source>
</evidence>
<feature type="compositionally biased region" description="Polar residues" evidence="7">
    <location>
        <begin position="314"/>
        <end position="326"/>
    </location>
</feature>
<dbReference type="Pfam" id="PF00098">
    <property type="entry name" value="zf-CCHC"/>
    <property type="match status" value="1"/>
</dbReference>
<keyword evidence="2" id="KW-0479">Metal-binding</keyword>
<dbReference type="AlphaFoldDB" id="A0A103Y2U9"/>
<organism evidence="10 11">
    <name type="scientific">Cynara cardunculus var. scolymus</name>
    <name type="common">Globe artichoke</name>
    <name type="synonym">Cynara scolymus</name>
    <dbReference type="NCBI Taxonomy" id="59895"/>
    <lineage>
        <taxon>Eukaryota</taxon>
        <taxon>Viridiplantae</taxon>
        <taxon>Streptophyta</taxon>
        <taxon>Embryophyta</taxon>
        <taxon>Tracheophyta</taxon>
        <taxon>Spermatophyta</taxon>
        <taxon>Magnoliopsida</taxon>
        <taxon>eudicotyledons</taxon>
        <taxon>Gunneridae</taxon>
        <taxon>Pentapetalae</taxon>
        <taxon>asterids</taxon>
        <taxon>campanulids</taxon>
        <taxon>Asterales</taxon>
        <taxon>Asteraceae</taxon>
        <taxon>Carduoideae</taxon>
        <taxon>Cardueae</taxon>
        <taxon>Carduinae</taxon>
        <taxon>Cynara</taxon>
    </lineage>
</organism>
<evidence type="ECO:0000313" key="11">
    <source>
        <dbReference type="Proteomes" id="UP000243975"/>
    </source>
</evidence>
<feature type="region of interest" description="Disordered" evidence="7">
    <location>
        <begin position="288"/>
        <end position="307"/>
    </location>
</feature>
<comment type="caution">
    <text evidence="10">The sequence shown here is derived from an EMBL/GenBank/DDBJ whole genome shotgun (WGS) entry which is preliminary data.</text>
</comment>
<dbReference type="InterPro" id="IPR036875">
    <property type="entry name" value="Znf_CCHC_sf"/>
</dbReference>
<evidence type="ECO:0000259" key="9">
    <source>
        <dbReference type="PROSITE" id="PS51282"/>
    </source>
</evidence>
<dbReference type="InterPro" id="IPR001878">
    <property type="entry name" value="Znf_CCHC"/>
</dbReference>
<dbReference type="STRING" id="59895.A0A103Y2U9"/>
<dbReference type="GO" id="GO:0005634">
    <property type="term" value="C:nucleus"/>
    <property type="evidence" value="ECO:0007669"/>
    <property type="project" value="UniProtKB-SubCell"/>
</dbReference>
<feature type="compositionally biased region" description="Polar residues" evidence="7">
    <location>
        <begin position="708"/>
        <end position="720"/>
    </location>
</feature>
<accession>A0A103Y2U9</accession>
<dbReference type="SMART" id="SM01180">
    <property type="entry name" value="DWNN"/>
    <property type="match status" value="1"/>
</dbReference>
<feature type="compositionally biased region" description="Basic residues" evidence="7">
    <location>
        <begin position="658"/>
        <end position="670"/>
    </location>
</feature>
<feature type="region of interest" description="Disordered" evidence="7">
    <location>
        <begin position="314"/>
        <end position="351"/>
    </location>
</feature>
<keyword evidence="4" id="KW-0862">Zinc</keyword>
<keyword evidence="11" id="KW-1185">Reference proteome</keyword>
<feature type="compositionally biased region" description="Basic and acidic residues" evidence="7">
    <location>
        <begin position="685"/>
        <end position="702"/>
    </location>
</feature>
<dbReference type="InterPro" id="IPR013083">
    <property type="entry name" value="Znf_RING/FYVE/PHD"/>
</dbReference>
<feature type="region of interest" description="Disordered" evidence="7">
    <location>
        <begin position="580"/>
        <end position="601"/>
    </location>
</feature>
<dbReference type="InterPro" id="IPR033489">
    <property type="entry name" value="RBBP6"/>
</dbReference>
<feature type="compositionally biased region" description="Basic residues" evidence="7">
    <location>
        <begin position="620"/>
        <end position="633"/>
    </location>
</feature>
<dbReference type="Gene3D" id="3.30.40.10">
    <property type="entry name" value="Zinc/RING finger domain, C3HC4 (zinc finger)"/>
    <property type="match status" value="1"/>
</dbReference>
<keyword evidence="3 6" id="KW-0863">Zinc-finger</keyword>
<dbReference type="PANTHER" id="PTHR15439">
    <property type="entry name" value="RETINOBLASTOMA-BINDING PROTEIN 6"/>
    <property type="match status" value="1"/>
</dbReference>
<evidence type="ECO:0000256" key="3">
    <source>
        <dbReference type="ARBA" id="ARBA00022771"/>
    </source>
</evidence>
<dbReference type="GO" id="GO:0006397">
    <property type="term" value="P:mRNA processing"/>
    <property type="evidence" value="ECO:0007669"/>
    <property type="project" value="InterPro"/>
</dbReference>
<reference evidence="10 11" key="1">
    <citation type="journal article" date="2016" name="Sci. Rep.">
        <title>The genome sequence of the outbreeding globe artichoke constructed de novo incorporating a phase-aware low-pass sequencing strategy of F1 progeny.</title>
        <authorList>
            <person name="Scaglione D."/>
            <person name="Reyes-Chin-Wo S."/>
            <person name="Acquadro A."/>
            <person name="Froenicke L."/>
            <person name="Portis E."/>
            <person name="Beitel C."/>
            <person name="Tirone M."/>
            <person name="Mauro R."/>
            <person name="Lo Monaco A."/>
            <person name="Mauromicale G."/>
            <person name="Faccioli P."/>
            <person name="Cattivelli L."/>
            <person name="Rieseberg L."/>
            <person name="Michelmore R."/>
            <person name="Lanteri S."/>
        </authorList>
    </citation>
    <scope>NUCLEOTIDE SEQUENCE [LARGE SCALE GENOMIC DNA]</scope>
    <source>
        <strain evidence="10">2C</strain>
    </source>
</reference>
<evidence type="ECO:0000256" key="7">
    <source>
        <dbReference type="SAM" id="MobiDB-lite"/>
    </source>
</evidence>
<dbReference type="Gene3D" id="3.10.20.90">
    <property type="entry name" value="Phosphatidylinositol 3-kinase Catalytic Subunit, Chain A, domain 1"/>
    <property type="match status" value="1"/>
</dbReference>
<feature type="compositionally biased region" description="Basic and acidic residues" evidence="7">
    <location>
        <begin position="736"/>
        <end position="750"/>
    </location>
</feature>
<dbReference type="PROSITE" id="PS51282">
    <property type="entry name" value="DWNN"/>
    <property type="match status" value="1"/>
</dbReference>
<evidence type="ECO:0000259" key="8">
    <source>
        <dbReference type="PROSITE" id="PS50158"/>
    </source>
</evidence>
<dbReference type="SMART" id="SM00343">
    <property type="entry name" value="ZnF_C2HC"/>
    <property type="match status" value="1"/>
</dbReference>
<dbReference type="Gene3D" id="4.10.60.10">
    <property type="entry name" value="Zinc finger, CCHC-type"/>
    <property type="match status" value="1"/>
</dbReference>
<dbReference type="GO" id="GO:0016567">
    <property type="term" value="P:protein ubiquitination"/>
    <property type="evidence" value="ECO:0007669"/>
    <property type="project" value="InterPro"/>
</dbReference>
<feature type="domain" description="CCHC-type" evidence="8">
    <location>
        <begin position="418"/>
        <end position="432"/>
    </location>
</feature>
<dbReference type="Proteomes" id="UP000243975">
    <property type="component" value="Unassembled WGS sequence"/>
</dbReference>
<sequence>MSIRFKFRSSVNFDTLEIDGDKPYISVGELRKKIMCQKKLNNVSQKDFDLVFSDAITGQEYNDDRFEIPSCSSVIVKRVPVEPAPAAMLRYQRLEASELCDDIKKGLDPNKPDKIVLEEKLEPDSNKQIKLENVANSNSMDLLSAGLPPELRCSLCNTYFKEAVMIPCCQRSFCEKWKSLTSCFFSDAIYSFFLLASSVPVMNPWVLKYEDELVVAQEYCKSATHVSYLRSIHEALVVQGSCPWCSSTKSRVKDLLPNLCLRQAIKHFLESQLLATAPENDLQKYVPDGESGIQGKDIPSAPPINKRKKDLFTSTSAMKKGSNQEMAESADDSMNMKNSFLEGSEDRNSNAIGHLKSTSLLKVKHSDRDRDRPEDLALAANSRDINQPLNMPQAHMPVQGGDQRFRFDSTNRKVDRTCYMCGSPDHLIRDCPIAPNRHPMSHAGNPMFQGGMPCYSTPYWSGAAFPPINPYMTMYGNPGLVPFGGSMVPITPYRVPHYLPSTYSSLPVPSGTMMGSLEAPFETRSEQPLTHSEILEPWLGDNRRNFSDERRERSFDEDDVCYKRRRVDELHRSVEYKPHREWGKTPSNSEESHEWKMQREHHCDKHLNQKVESIKERHEKHSHSPNAGKHARSYHTDRSILGVANVQNNNDRYDEARHKKHYRNSTRHHERREQSGSGSTWSRHHIQEERGVKRKVESSVDFKHKRNSYPSGAEHSSSSGDQKKRWKDVNPGPIFREPRERTKPLADKFYGDRWKMVKVSDEDCTEGDHHKGKKRRH</sequence>
<dbReference type="Pfam" id="PF08783">
    <property type="entry name" value="DWNN"/>
    <property type="match status" value="1"/>
</dbReference>
<evidence type="ECO:0000256" key="6">
    <source>
        <dbReference type="PROSITE-ProRule" id="PRU00047"/>
    </source>
</evidence>
<dbReference type="GO" id="GO:0003676">
    <property type="term" value="F:nucleic acid binding"/>
    <property type="evidence" value="ECO:0007669"/>
    <property type="project" value="InterPro"/>
</dbReference>
<dbReference type="SUPFAM" id="SSF57756">
    <property type="entry name" value="Retrovirus zinc finger-like domains"/>
    <property type="match status" value="1"/>
</dbReference>
<evidence type="ECO:0000256" key="1">
    <source>
        <dbReference type="ARBA" id="ARBA00004123"/>
    </source>
</evidence>
<dbReference type="EMBL" id="LEKV01003075">
    <property type="protein sequence ID" value="KVI01494.1"/>
    <property type="molecule type" value="Genomic_DNA"/>
</dbReference>
<evidence type="ECO:0000256" key="2">
    <source>
        <dbReference type="ARBA" id="ARBA00022723"/>
    </source>
</evidence>
<evidence type="ECO:0000313" key="10">
    <source>
        <dbReference type="EMBL" id="KVI01494.1"/>
    </source>
</evidence>
<evidence type="ECO:0000256" key="4">
    <source>
        <dbReference type="ARBA" id="ARBA00022833"/>
    </source>
</evidence>
<gene>
    <name evidence="10" type="ORF">Ccrd_020234</name>
</gene>
<dbReference type="GO" id="GO:0061630">
    <property type="term" value="F:ubiquitin protein ligase activity"/>
    <property type="evidence" value="ECO:0007669"/>
    <property type="project" value="InterPro"/>
</dbReference>
<dbReference type="GO" id="GO:0006511">
    <property type="term" value="P:ubiquitin-dependent protein catabolic process"/>
    <property type="evidence" value="ECO:0007669"/>
    <property type="project" value="TreeGrafter"/>
</dbReference>
<comment type="subcellular location">
    <subcellularLocation>
        <location evidence="1">Nucleus</location>
    </subcellularLocation>
</comment>
<dbReference type="SUPFAM" id="SSF57850">
    <property type="entry name" value="RING/U-box"/>
    <property type="match status" value="1"/>
</dbReference>
<protein>
    <submittedName>
        <fullName evidence="10">DWNN domain-containing protein</fullName>
    </submittedName>
</protein>
<dbReference type="PANTHER" id="PTHR15439:SF11">
    <property type="entry name" value="E3 UBIQUITIN LIGASE PQT3-LIKE ISOFORM X1"/>
    <property type="match status" value="1"/>
</dbReference>
<dbReference type="InterPro" id="IPR014891">
    <property type="entry name" value="DWNN_domain"/>
</dbReference>
<name>A0A103Y2U9_CYNCS</name>